<evidence type="ECO:0000313" key="2">
    <source>
        <dbReference type="Proteomes" id="UP000324222"/>
    </source>
</evidence>
<proteinExistence type="predicted"/>
<dbReference type="AlphaFoldDB" id="A0A5B7JJQ9"/>
<sequence length="99" mass="10825">MASGNCCYWGLPQFTQARLSNHTLLPSVSLTLVTAGGRVSSDLVQGEEEARSIHGRHLGYAYASGSASPEPGIIFINSWTVYLGSVVRFDAFYKYFVVF</sequence>
<name>A0A5B7JJQ9_PORTR</name>
<accession>A0A5B7JJQ9</accession>
<comment type="caution">
    <text evidence="1">The sequence shown here is derived from an EMBL/GenBank/DDBJ whole genome shotgun (WGS) entry which is preliminary data.</text>
</comment>
<dbReference type="EMBL" id="VSRR010108247">
    <property type="protein sequence ID" value="MPC97010.1"/>
    <property type="molecule type" value="Genomic_DNA"/>
</dbReference>
<protein>
    <submittedName>
        <fullName evidence="1">Uncharacterized protein</fullName>
    </submittedName>
</protein>
<gene>
    <name evidence="1" type="ORF">E2C01_092297</name>
</gene>
<reference evidence="1 2" key="1">
    <citation type="submission" date="2019-05" db="EMBL/GenBank/DDBJ databases">
        <title>Another draft genome of Portunus trituberculatus and its Hox gene families provides insights of decapod evolution.</title>
        <authorList>
            <person name="Jeong J.-H."/>
            <person name="Song I."/>
            <person name="Kim S."/>
            <person name="Choi T."/>
            <person name="Kim D."/>
            <person name="Ryu S."/>
            <person name="Kim W."/>
        </authorList>
    </citation>
    <scope>NUCLEOTIDE SEQUENCE [LARGE SCALE GENOMIC DNA]</scope>
    <source>
        <tissue evidence="1">Muscle</tissue>
    </source>
</reference>
<dbReference type="Proteomes" id="UP000324222">
    <property type="component" value="Unassembled WGS sequence"/>
</dbReference>
<keyword evidence="2" id="KW-1185">Reference proteome</keyword>
<evidence type="ECO:0000313" key="1">
    <source>
        <dbReference type="EMBL" id="MPC97010.1"/>
    </source>
</evidence>
<organism evidence="1 2">
    <name type="scientific">Portunus trituberculatus</name>
    <name type="common">Swimming crab</name>
    <name type="synonym">Neptunus trituberculatus</name>
    <dbReference type="NCBI Taxonomy" id="210409"/>
    <lineage>
        <taxon>Eukaryota</taxon>
        <taxon>Metazoa</taxon>
        <taxon>Ecdysozoa</taxon>
        <taxon>Arthropoda</taxon>
        <taxon>Crustacea</taxon>
        <taxon>Multicrustacea</taxon>
        <taxon>Malacostraca</taxon>
        <taxon>Eumalacostraca</taxon>
        <taxon>Eucarida</taxon>
        <taxon>Decapoda</taxon>
        <taxon>Pleocyemata</taxon>
        <taxon>Brachyura</taxon>
        <taxon>Eubrachyura</taxon>
        <taxon>Portunoidea</taxon>
        <taxon>Portunidae</taxon>
        <taxon>Portuninae</taxon>
        <taxon>Portunus</taxon>
    </lineage>
</organism>